<proteinExistence type="predicted"/>
<feature type="compositionally biased region" description="Basic and acidic residues" evidence="1">
    <location>
        <begin position="8"/>
        <end position="17"/>
    </location>
</feature>
<protein>
    <submittedName>
        <fullName evidence="2">Uncharacterized protein</fullName>
    </submittedName>
</protein>
<dbReference type="AlphaFoldDB" id="A0A5E4C8X2"/>
<accession>A0A5E4C8X2</accession>
<evidence type="ECO:0000313" key="2">
    <source>
        <dbReference type="EMBL" id="VTJ77322.1"/>
    </source>
</evidence>
<feature type="region of interest" description="Disordered" evidence="1">
    <location>
        <begin position="67"/>
        <end position="105"/>
    </location>
</feature>
<dbReference type="EMBL" id="CABDUW010000964">
    <property type="protein sequence ID" value="VTJ77322.1"/>
    <property type="molecule type" value="Genomic_DNA"/>
</dbReference>
<evidence type="ECO:0000256" key="1">
    <source>
        <dbReference type="SAM" id="MobiDB-lite"/>
    </source>
</evidence>
<gene>
    <name evidence="2" type="ORF">MONAX_5E036330</name>
</gene>
<feature type="region of interest" description="Disordered" evidence="1">
    <location>
        <begin position="1"/>
        <end position="28"/>
    </location>
</feature>
<evidence type="ECO:0000313" key="3">
    <source>
        <dbReference type="Proteomes" id="UP000335636"/>
    </source>
</evidence>
<comment type="caution">
    <text evidence="2">The sequence shown here is derived from an EMBL/GenBank/DDBJ whole genome shotgun (WGS) entry which is preliminary data.</text>
</comment>
<name>A0A5E4C8X2_MARMO</name>
<sequence length="105" mass="11161">MSWAGPQRGEEQLDADPRTAQLAPRGPHAAVAGCRLRPCHPALPGSPMAQSGRDAAFTSVSHAGVPLVHSREPEDPEQRCVPTFLTPPQCSPPAQTSGETFPWTL</sequence>
<organism evidence="2 3">
    <name type="scientific">Marmota monax</name>
    <name type="common">Woodchuck</name>
    <dbReference type="NCBI Taxonomy" id="9995"/>
    <lineage>
        <taxon>Eukaryota</taxon>
        <taxon>Metazoa</taxon>
        <taxon>Chordata</taxon>
        <taxon>Craniata</taxon>
        <taxon>Vertebrata</taxon>
        <taxon>Euteleostomi</taxon>
        <taxon>Mammalia</taxon>
        <taxon>Eutheria</taxon>
        <taxon>Euarchontoglires</taxon>
        <taxon>Glires</taxon>
        <taxon>Rodentia</taxon>
        <taxon>Sciuromorpha</taxon>
        <taxon>Sciuridae</taxon>
        <taxon>Xerinae</taxon>
        <taxon>Marmotini</taxon>
        <taxon>Marmota</taxon>
    </lineage>
</organism>
<reference evidence="2" key="1">
    <citation type="submission" date="2019-04" db="EMBL/GenBank/DDBJ databases">
        <authorList>
            <person name="Alioto T."/>
            <person name="Alioto T."/>
        </authorList>
    </citation>
    <scope>NUCLEOTIDE SEQUENCE [LARGE SCALE GENOMIC DNA]</scope>
</reference>
<feature type="compositionally biased region" description="Basic and acidic residues" evidence="1">
    <location>
        <begin position="69"/>
        <end position="78"/>
    </location>
</feature>
<dbReference type="Proteomes" id="UP000335636">
    <property type="component" value="Unassembled WGS sequence"/>
</dbReference>
<feature type="compositionally biased region" description="Polar residues" evidence="1">
    <location>
        <begin position="86"/>
        <end position="99"/>
    </location>
</feature>
<keyword evidence="3" id="KW-1185">Reference proteome</keyword>